<dbReference type="EC" id="2.3.1.108" evidence="4 5"/>
<dbReference type="PANTHER" id="PTHR12327">
    <property type="entry name" value="ALPHA-TUBULIN N-ACETYLTRANSFERASE 1"/>
    <property type="match status" value="1"/>
</dbReference>
<evidence type="ECO:0000256" key="5">
    <source>
        <dbReference type="HAMAP-Rule" id="MF_03130"/>
    </source>
</evidence>
<feature type="binding site" evidence="5">
    <location>
        <begin position="121"/>
        <end position="134"/>
    </location>
    <ligand>
        <name>acetyl-CoA</name>
        <dbReference type="ChEBI" id="CHEBI:57288"/>
    </ligand>
</feature>
<dbReference type="InterPro" id="IPR038746">
    <property type="entry name" value="Atat"/>
</dbReference>
<dbReference type="EMBL" id="OV121132">
    <property type="protein sequence ID" value="CAH0546557.1"/>
    <property type="molecule type" value="Genomic_DNA"/>
</dbReference>
<feature type="compositionally biased region" description="Low complexity" evidence="6">
    <location>
        <begin position="205"/>
        <end position="216"/>
    </location>
</feature>
<organism evidence="8 9">
    <name type="scientific">Brassicogethes aeneus</name>
    <name type="common">Rape pollen beetle</name>
    <name type="synonym">Meligethes aeneus</name>
    <dbReference type="NCBI Taxonomy" id="1431903"/>
    <lineage>
        <taxon>Eukaryota</taxon>
        <taxon>Metazoa</taxon>
        <taxon>Ecdysozoa</taxon>
        <taxon>Arthropoda</taxon>
        <taxon>Hexapoda</taxon>
        <taxon>Insecta</taxon>
        <taxon>Pterygota</taxon>
        <taxon>Neoptera</taxon>
        <taxon>Endopterygota</taxon>
        <taxon>Coleoptera</taxon>
        <taxon>Polyphaga</taxon>
        <taxon>Cucujiformia</taxon>
        <taxon>Nitidulidae</taxon>
        <taxon>Meligethinae</taxon>
        <taxon>Brassicogethes</taxon>
    </lineage>
</organism>
<feature type="domain" description="N-acetyltransferase" evidence="7">
    <location>
        <begin position="1"/>
        <end position="187"/>
    </location>
</feature>
<gene>
    <name evidence="8" type="ORF">MELIAE_LOCUS695</name>
</gene>
<comment type="function">
    <text evidence="5">Specifically acetylates 'Lys-40' in alpha-tubulin on the lumenal side of microtubules. Promotes microtubule destabilization and accelerates microtubule dynamics; this activity may be independent of acetylation activity. Acetylates alpha-tubulin with a slow enzymatic rate, due to a catalytic site that is not optimized for acetyl transfer. Enters the microtubule through each end and diffuses quickly throughout the lumen of microtubules. Acetylates only long/old microtubules because of its slow acetylation rate since it does not have time to act on dynamically unstable microtubules before the enzyme is released.</text>
</comment>
<feature type="compositionally biased region" description="Polar residues" evidence="6">
    <location>
        <begin position="235"/>
        <end position="246"/>
    </location>
</feature>
<dbReference type="GO" id="GO:0005874">
    <property type="term" value="C:microtubule"/>
    <property type="evidence" value="ECO:0007669"/>
    <property type="project" value="InterPro"/>
</dbReference>
<feature type="binding site" evidence="5">
    <location>
        <begin position="157"/>
        <end position="166"/>
    </location>
    <ligand>
        <name>acetyl-CoA</name>
        <dbReference type="ChEBI" id="CHEBI:57288"/>
    </ligand>
</feature>
<feature type="site" description="Crucial for catalytic activity" evidence="5">
    <location>
        <position position="56"/>
    </location>
</feature>
<comment type="similarity">
    <text evidence="5">Belongs to the acetyltransferase ATAT1 family.</text>
</comment>
<dbReference type="PROSITE" id="PS51730">
    <property type="entry name" value="GNAT_ATAT"/>
    <property type="match status" value="1"/>
</dbReference>
<dbReference type="PANTHER" id="PTHR12327:SF0">
    <property type="entry name" value="ALPHA-TUBULIN N-ACETYLTRANSFERASE 1"/>
    <property type="match status" value="1"/>
</dbReference>
<dbReference type="Proteomes" id="UP001154078">
    <property type="component" value="Chromosome 1"/>
</dbReference>
<dbReference type="HAMAP" id="MF_03130">
    <property type="entry name" value="mec17"/>
    <property type="match status" value="1"/>
</dbReference>
<keyword evidence="1 5" id="KW-0808">Transferase</keyword>
<proteinExistence type="inferred from homology"/>
<dbReference type="Pfam" id="PF05301">
    <property type="entry name" value="Acetyltransf_16"/>
    <property type="match status" value="1"/>
</dbReference>
<sequence>MEFKFNINDYFKQQIVAINHNLIPPGFSGDRRQLWDSVSKVTEIVNALGESSAAAQGLTKAITTADRLRNSEHKLFLLIDPDHNNGKGAISGMLKVGKKTLYLFDREGNHFQVTPLCILDFYVHESRQRLGLGKILYENMLEEEQIEPVKIAIDRPSDKFLGFLRKHYHLNSPIKQMNNYVVFDGFFPEEDTKSERSDSLLAQRSSPSVPTHSSFSQYGRYGAPRPKCSMGQIIHNDTSTVPSSPATPVGSFKSIENLRATPSPKPIEKKPDSPKLERPQSLRIQMSEDGDSIEIVNDADVPDHQNGHVAHDELVEQVRQVDLEAEPAQKKTPSHLTEQGFFDLKFYHNKLW</sequence>
<dbReference type="InterPro" id="IPR007965">
    <property type="entry name" value="GNAT_ATAT"/>
</dbReference>
<evidence type="ECO:0000259" key="7">
    <source>
        <dbReference type="PROSITE" id="PS51730"/>
    </source>
</evidence>
<dbReference type="GO" id="GO:0019799">
    <property type="term" value="F:tubulin N-acetyltransferase activity"/>
    <property type="evidence" value="ECO:0007669"/>
    <property type="project" value="UniProtKB-UniRule"/>
</dbReference>
<evidence type="ECO:0000256" key="6">
    <source>
        <dbReference type="SAM" id="MobiDB-lite"/>
    </source>
</evidence>
<accession>A0A9P0FBX5</accession>
<protein>
    <recommendedName>
        <fullName evidence="4 5">Alpha-tubulin N-acetyltransferase</fullName>
        <shortName evidence="5">Alpha-TAT</shortName>
        <shortName evidence="5">TAT</shortName>
        <ecNumber evidence="4 5">2.3.1.108</ecNumber>
    </recommendedName>
    <alternativeName>
        <fullName evidence="5">Acetyltransferase mec-17 homolog</fullName>
    </alternativeName>
</protein>
<keyword evidence="9" id="KW-1185">Reference proteome</keyword>
<dbReference type="AlphaFoldDB" id="A0A9P0FBX5"/>
<evidence type="ECO:0000313" key="9">
    <source>
        <dbReference type="Proteomes" id="UP001154078"/>
    </source>
</evidence>
<reference evidence="8" key="1">
    <citation type="submission" date="2021-12" db="EMBL/GenBank/DDBJ databases">
        <authorList>
            <person name="King R."/>
        </authorList>
    </citation>
    <scope>NUCLEOTIDE SEQUENCE</scope>
</reference>
<dbReference type="Gene3D" id="3.40.630.30">
    <property type="match status" value="1"/>
</dbReference>
<evidence type="ECO:0000256" key="3">
    <source>
        <dbReference type="ARBA" id="ARBA00051998"/>
    </source>
</evidence>
<feature type="region of interest" description="Disordered" evidence="6">
    <location>
        <begin position="194"/>
        <end position="281"/>
    </location>
</feature>
<evidence type="ECO:0000256" key="4">
    <source>
        <dbReference type="ARBA" id="ARBA00066570"/>
    </source>
</evidence>
<comment type="catalytic activity">
    <reaction evidence="3 5">
        <text>L-lysyl-[alpha-tubulin] + acetyl-CoA = N(6)-acetyl-L-lysyl-[alpha-tubulin] + CoA + H(+)</text>
        <dbReference type="Rhea" id="RHEA:15277"/>
        <dbReference type="Rhea" id="RHEA-COMP:11278"/>
        <dbReference type="Rhea" id="RHEA-COMP:11279"/>
        <dbReference type="ChEBI" id="CHEBI:15378"/>
        <dbReference type="ChEBI" id="CHEBI:29969"/>
        <dbReference type="ChEBI" id="CHEBI:57287"/>
        <dbReference type="ChEBI" id="CHEBI:57288"/>
        <dbReference type="ChEBI" id="CHEBI:61930"/>
        <dbReference type="EC" id="2.3.1.108"/>
    </reaction>
</comment>
<name>A0A9P0FBX5_BRAAE</name>
<dbReference type="GO" id="GO:0070507">
    <property type="term" value="P:regulation of microtubule cytoskeleton organization"/>
    <property type="evidence" value="ECO:0007669"/>
    <property type="project" value="UniProtKB-UniRule"/>
</dbReference>
<feature type="compositionally biased region" description="Basic and acidic residues" evidence="6">
    <location>
        <begin position="266"/>
        <end position="280"/>
    </location>
</feature>
<evidence type="ECO:0000256" key="1">
    <source>
        <dbReference type="ARBA" id="ARBA00022679"/>
    </source>
</evidence>
<keyword evidence="2 5" id="KW-0012">Acyltransferase</keyword>
<evidence type="ECO:0000313" key="8">
    <source>
        <dbReference type="EMBL" id="CAH0546557.1"/>
    </source>
</evidence>
<dbReference type="GO" id="GO:0048666">
    <property type="term" value="P:neuron development"/>
    <property type="evidence" value="ECO:0007669"/>
    <property type="project" value="UniProtKB-UniRule"/>
</dbReference>
<dbReference type="OrthoDB" id="447510at2759"/>
<dbReference type="FunFam" id="3.40.630.30:FF:000060">
    <property type="entry name" value="Alpha-tubulin N-acetyltransferase 1"/>
    <property type="match status" value="1"/>
</dbReference>
<evidence type="ECO:0000256" key="2">
    <source>
        <dbReference type="ARBA" id="ARBA00023315"/>
    </source>
</evidence>